<evidence type="ECO:0000256" key="3">
    <source>
        <dbReference type="ARBA" id="ARBA00023237"/>
    </source>
</evidence>
<feature type="signal peptide" evidence="5">
    <location>
        <begin position="1"/>
        <end position="20"/>
    </location>
</feature>
<evidence type="ECO:0000256" key="4">
    <source>
        <dbReference type="HAMAP-Rule" id="MF_00923"/>
    </source>
</evidence>
<dbReference type="HAMAP" id="MF_00923">
    <property type="entry name" value="OM_assembly_BamB"/>
    <property type="match status" value="1"/>
</dbReference>
<comment type="subcellular location">
    <subcellularLocation>
        <location evidence="4">Cell outer membrane</location>
        <topology evidence="4">Lipid-anchor</topology>
    </subcellularLocation>
</comment>
<evidence type="ECO:0000313" key="8">
    <source>
        <dbReference type="Proteomes" id="UP000295341"/>
    </source>
</evidence>
<dbReference type="GO" id="GO:0043165">
    <property type="term" value="P:Gram-negative-bacterium-type cell outer membrane assembly"/>
    <property type="evidence" value="ECO:0007669"/>
    <property type="project" value="UniProtKB-UniRule"/>
</dbReference>
<evidence type="ECO:0000256" key="5">
    <source>
        <dbReference type="SAM" id="SignalP"/>
    </source>
</evidence>
<dbReference type="PANTHER" id="PTHR34512:SF30">
    <property type="entry name" value="OUTER MEMBRANE PROTEIN ASSEMBLY FACTOR BAMB"/>
    <property type="match status" value="1"/>
</dbReference>
<comment type="subunit">
    <text evidence="4">Part of the Bam complex.</text>
</comment>
<dbReference type="GO" id="GO:0009279">
    <property type="term" value="C:cell outer membrane"/>
    <property type="evidence" value="ECO:0007669"/>
    <property type="project" value="UniProtKB-SubCell"/>
</dbReference>
<evidence type="ECO:0000256" key="2">
    <source>
        <dbReference type="ARBA" id="ARBA00023136"/>
    </source>
</evidence>
<feature type="chain" id="PRO_5023987658" description="Outer membrane protein assembly factor BamB" evidence="5">
    <location>
        <begin position="21"/>
        <end position="387"/>
    </location>
</feature>
<proteinExistence type="inferred from homology"/>
<name>A0A4S3K8W8_9GAMM</name>
<keyword evidence="2 4" id="KW-0472">Membrane</keyword>
<comment type="function">
    <text evidence="4">Part of the outer membrane protein assembly complex, which is involved in assembly and insertion of beta-barrel proteins into the outer membrane.</text>
</comment>
<reference evidence="7 8" key="1">
    <citation type="submission" date="2019-03" db="EMBL/GenBank/DDBJ databases">
        <title>Genomic Encyclopedia of Type Strains, Phase IV (KMG-IV): sequencing the most valuable type-strain genomes for metagenomic binning, comparative biology and taxonomic classification.</title>
        <authorList>
            <person name="Goeker M."/>
        </authorList>
    </citation>
    <scope>NUCLEOTIDE SEQUENCE [LARGE SCALE GENOMIC DNA]</scope>
    <source>
        <strain evidence="7 8">DSM 26377</strain>
    </source>
</reference>
<dbReference type="Gene3D" id="2.130.10.10">
    <property type="entry name" value="YVTN repeat-like/Quinoprotein amine dehydrogenase"/>
    <property type="match status" value="1"/>
</dbReference>
<evidence type="ECO:0000259" key="6">
    <source>
        <dbReference type="Pfam" id="PF13360"/>
    </source>
</evidence>
<dbReference type="SMART" id="SM00564">
    <property type="entry name" value="PQQ"/>
    <property type="match status" value="5"/>
</dbReference>
<dbReference type="InterPro" id="IPR015943">
    <property type="entry name" value="WD40/YVTN_repeat-like_dom_sf"/>
</dbReference>
<dbReference type="RefSeq" id="WP_133883726.1">
    <property type="nucleotide sequence ID" value="NZ_MWIN01000003.1"/>
</dbReference>
<keyword evidence="1 4" id="KW-0732">Signal</keyword>
<comment type="caution">
    <text evidence="7">The sequence shown here is derived from an EMBL/GenBank/DDBJ whole genome shotgun (WGS) entry which is preliminary data.</text>
</comment>
<dbReference type="GO" id="GO:0051205">
    <property type="term" value="P:protein insertion into membrane"/>
    <property type="evidence" value="ECO:0007669"/>
    <property type="project" value="UniProtKB-UniRule"/>
</dbReference>
<comment type="similarity">
    <text evidence="4">Belongs to the BamB family.</text>
</comment>
<protein>
    <recommendedName>
        <fullName evidence="4">Outer membrane protein assembly factor BamB</fullName>
    </recommendedName>
</protein>
<accession>A0A4S3K8W8</accession>
<sequence>MKTSPMTRNLALAAIALLLAACGGKSTVREPTPLTEIKNPQIKPVSVWSAHAGDGSGGRVSGLRLNLQPDALYTADVSGGVYAYSRDKGKLLWKTQTGARVISGPSVSGDQITVGTLDAEVIALKRADGTEMWRSKTSSEVIGSPAGEGDLVIARSVDGRVHGLSAAAGERLWTFDRDVPNLVLRGSSAPLLIGDRAYIGMDNGRVASLRMNDGQPVWEQAVSVPSGRTELERLTDVDADLLDGPDCIIAASFGGEIACLEAESGEALWRRSIRSYTGMAASEDRLFVTDDVGTVWGLDLRTGAAAWKQEGLAYRRLSAPAYFGGYVVVGDLEGYLHWLDPSTGAFVARVKVGSDPIVQAPVSGDDKLYVMNTMGRIAAIESRKPKH</sequence>
<dbReference type="PANTHER" id="PTHR34512">
    <property type="entry name" value="CELL SURFACE PROTEIN"/>
    <property type="match status" value="1"/>
</dbReference>
<keyword evidence="8" id="KW-1185">Reference proteome</keyword>
<evidence type="ECO:0000313" key="7">
    <source>
        <dbReference type="EMBL" id="TDU24313.1"/>
    </source>
</evidence>
<dbReference type="InterPro" id="IPR017687">
    <property type="entry name" value="BamB"/>
</dbReference>
<feature type="domain" description="Pyrrolo-quinoline quinone repeat" evidence="6">
    <location>
        <begin position="79"/>
        <end position="309"/>
    </location>
</feature>
<dbReference type="OrthoDB" id="5173551at2"/>
<dbReference type="InterPro" id="IPR002372">
    <property type="entry name" value="PQQ_rpt_dom"/>
</dbReference>
<dbReference type="Pfam" id="PF13360">
    <property type="entry name" value="PQQ_2"/>
    <property type="match status" value="1"/>
</dbReference>
<dbReference type="NCBIfam" id="TIGR03300">
    <property type="entry name" value="assembly_YfgL"/>
    <property type="match status" value="1"/>
</dbReference>
<dbReference type="EMBL" id="SOBT01000012">
    <property type="protein sequence ID" value="TDU24313.1"/>
    <property type="molecule type" value="Genomic_DNA"/>
</dbReference>
<dbReference type="AlphaFoldDB" id="A0A4S3K8W8"/>
<dbReference type="PROSITE" id="PS51257">
    <property type="entry name" value="PROKAR_LIPOPROTEIN"/>
    <property type="match status" value="1"/>
</dbReference>
<evidence type="ECO:0000256" key="1">
    <source>
        <dbReference type="ARBA" id="ARBA00022729"/>
    </source>
</evidence>
<dbReference type="InterPro" id="IPR018391">
    <property type="entry name" value="PQQ_b-propeller_rpt"/>
</dbReference>
<dbReference type="Proteomes" id="UP000295341">
    <property type="component" value="Unassembled WGS sequence"/>
</dbReference>
<keyword evidence="4" id="KW-0449">Lipoprotein</keyword>
<dbReference type="SUPFAM" id="SSF50998">
    <property type="entry name" value="Quinoprotein alcohol dehydrogenase-like"/>
    <property type="match status" value="1"/>
</dbReference>
<organism evidence="7 8">
    <name type="scientific">Panacagrimonas perspica</name>
    <dbReference type="NCBI Taxonomy" id="381431"/>
    <lineage>
        <taxon>Bacteria</taxon>
        <taxon>Pseudomonadati</taxon>
        <taxon>Pseudomonadota</taxon>
        <taxon>Gammaproteobacteria</taxon>
        <taxon>Nevskiales</taxon>
        <taxon>Nevskiaceae</taxon>
        <taxon>Panacagrimonas</taxon>
    </lineage>
</organism>
<keyword evidence="4" id="KW-0564">Palmitate</keyword>
<gene>
    <name evidence="4" type="primary">bamB</name>
    <name evidence="7" type="ORF">DFR24_4579</name>
</gene>
<dbReference type="InterPro" id="IPR011047">
    <property type="entry name" value="Quinoprotein_ADH-like_sf"/>
</dbReference>
<keyword evidence="3 4" id="KW-0998">Cell outer membrane</keyword>